<dbReference type="GO" id="GO:0005886">
    <property type="term" value="C:plasma membrane"/>
    <property type="evidence" value="ECO:0007669"/>
    <property type="project" value="UniProtKB-SubCell"/>
</dbReference>
<dbReference type="EMBL" id="LT607754">
    <property type="protein sequence ID" value="SCG37122.1"/>
    <property type="molecule type" value="Genomic_DNA"/>
</dbReference>
<feature type="transmembrane region" description="Helical" evidence="1">
    <location>
        <begin position="113"/>
        <end position="140"/>
    </location>
</feature>
<evidence type="ECO:0000313" key="3">
    <source>
        <dbReference type="Proteomes" id="UP000198221"/>
    </source>
</evidence>
<organism evidence="2 3">
    <name type="scientific">Micromonospora inositola</name>
    <dbReference type="NCBI Taxonomy" id="47865"/>
    <lineage>
        <taxon>Bacteria</taxon>
        <taxon>Bacillati</taxon>
        <taxon>Actinomycetota</taxon>
        <taxon>Actinomycetes</taxon>
        <taxon>Micromonosporales</taxon>
        <taxon>Micromonosporaceae</taxon>
        <taxon>Micromonospora</taxon>
    </lineage>
</organism>
<feature type="transmembrane region" description="Helical" evidence="1">
    <location>
        <begin position="160"/>
        <end position="179"/>
    </location>
</feature>
<dbReference type="GO" id="GO:0140359">
    <property type="term" value="F:ABC-type transporter activity"/>
    <property type="evidence" value="ECO:0007669"/>
    <property type="project" value="InterPro"/>
</dbReference>
<feature type="transmembrane region" description="Helical" evidence="1">
    <location>
        <begin position="68"/>
        <end position="92"/>
    </location>
</feature>
<gene>
    <name evidence="2" type="ORF">GA0070613_0368</name>
</gene>
<feature type="transmembrane region" description="Helical" evidence="1">
    <location>
        <begin position="186"/>
        <end position="208"/>
    </location>
</feature>
<dbReference type="Proteomes" id="UP000198221">
    <property type="component" value="Chromosome I"/>
</dbReference>
<feature type="transmembrane region" description="Helical" evidence="1">
    <location>
        <begin position="248"/>
        <end position="267"/>
    </location>
</feature>
<proteinExistence type="predicted"/>
<dbReference type="PANTHER" id="PTHR37305:SF1">
    <property type="entry name" value="MEMBRANE PROTEIN"/>
    <property type="match status" value="1"/>
</dbReference>
<dbReference type="AlphaFoldDB" id="A0A1C5GTJ7"/>
<keyword evidence="1" id="KW-0812">Transmembrane</keyword>
<dbReference type="Pfam" id="PF12730">
    <property type="entry name" value="ABC2_membrane_4"/>
    <property type="match status" value="1"/>
</dbReference>
<dbReference type="PANTHER" id="PTHR37305">
    <property type="entry name" value="INTEGRAL MEMBRANE PROTEIN-RELATED"/>
    <property type="match status" value="1"/>
</dbReference>
<keyword evidence="3" id="KW-1185">Reference proteome</keyword>
<evidence type="ECO:0000256" key="1">
    <source>
        <dbReference type="SAM" id="Phobius"/>
    </source>
</evidence>
<name>A0A1C5GTJ7_9ACTN</name>
<keyword evidence="1" id="KW-1133">Transmembrane helix</keyword>
<dbReference type="RefSeq" id="WP_089010676.1">
    <property type="nucleotide sequence ID" value="NZ_LT607754.1"/>
</dbReference>
<sequence length="273" mass="27474">MSRSFRAEAVKLVRRPASWLLLAITLVLALVFTYVFPYASIAGGTTGPNTDRTLPMLLPDRLVGNSLGGLPVFLGAIVLILGVLAVGGEYGWGTWKTVLSQGPSRLEVYAGKLLALAAAALVVVLSVFAVGAVASALIAVAESQPVRWPSAGDLVTGIGAGWLIATMWAMLGAVLAVALRAVALPVGLGLVWMLAVQNLLAAIAAPLLDWVAQAQKGLPGPNAGSLAAALGAAGDTPGVAATVGGGQAALVVAGYLVAFAAVGGALLRRRDIG</sequence>
<keyword evidence="1" id="KW-0472">Membrane</keyword>
<protein>
    <submittedName>
        <fullName evidence="2">ABC-type transport system involved in multi-copper enzyme maturation, permease component</fullName>
    </submittedName>
</protein>
<accession>A0A1C5GTJ7</accession>
<dbReference type="OrthoDB" id="3376858at2"/>
<evidence type="ECO:0000313" key="2">
    <source>
        <dbReference type="EMBL" id="SCG37122.1"/>
    </source>
</evidence>
<reference evidence="3" key="1">
    <citation type="submission" date="2016-06" db="EMBL/GenBank/DDBJ databases">
        <authorList>
            <person name="Varghese N."/>
            <person name="Submissions Spin"/>
        </authorList>
    </citation>
    <scope>NUCLEOTIDE SEQUENCE [LARGE SCALE GENOMIC DNA]</scope>
    <source>
        <strain evidence="3">DSM 43819</strain>
    </source>
</reference>